<dbReference type="Proteomes" id="UP000645612">
    <property type="component" value="Unassembled WGS sequence"/>
</dbReference>
<organism evidence="1 2">
    <name type="scientific">Burkholderia cepacia</name>
    <name type="common">Pseudomonas cepacia</name>
    <dbReference type="NCBI Taxonomy" id="292"/>
    <lineage>
        <taxon>Bacteria</taxon>
        <taxon>Pseudomonadati</taxon>
        <taxon>Pseudomonadota</taxon>
        <taxon>Betaproteobacteria</taxon>
        <taxon>Burkholderiales</taxon>
        <taxon>Burkholderiaceae</taxon>
        <taxon>Burkholderia</taxon>
        <taxon>Burkholderia cepacia complex</taxon>
    </lineage>
</organism>
<evidence type="ECO:0000313" key="2">
    <source>
        <dbReference type="Proteomes" id="UP000645612"/>
    </source>
</evidence>
<proteinExistence type="predicted"/>
<protein>
    <submittedName>
        <fullName evidence="1">Uncharacterized protein</fullName>
    </submittedName>
</protein>
<sequence>MPTSIERHGGGGVRRMTDFRESGIDRADADPRADTVECVLDCAACATVTVETHLDATLRPLPFSCDIDMSNIASARHCRTNVVHSSVDRR</sequence>
<evidence type="ECO:0000313" key="1">
    <source>
        <dbReference type="EMBL" id="MBH9698213.1"/>
    </source>
</evidence>
<dbReference type="AlphaFoldDB" id="A0A8I1DNA6"/>
<name>A0A8I1DNA6_BURCE</name>
<gene>
    <name evidence="1" type="ORF">JAO13_17380</name>
</gene>
<dbReference type="EMBL" id="JAEDXG010000015">
    <property type="protein sequence ID" value="MBH9698213.1"/>
    <property type="molecule type" value="Genomic_DNA"/>
</dbReference>
<comment type="caution">
    <text evidence="1">The sequence shown here is derived from an EMBL/GenBank/DDBJ whole genome shotgun (WGS) entry which is preliminary data.</text>
</comment>
<accession>A0A8I1DNA6</accession>
<dbReference type="RefSeq" id="WP_176131237.1">
    <property type="nucleotide sequence ID" value="NZ_CADDZZ010000018.1"/>
</dbReference>
<reference evidence="1" key="1">
    <citation type="submission" date="2020-12" db="EMBL/GenBank/DDBJ databases">
        <title>Burkholderia cepacia complex in Mexico.</title>
        <authorList>
            <person name="Estrada P."/>
        </authorList>
    </citation>
    <scope>NUCLEOTIDE SEQUENCE</scope>
    <source>
        <strain evidence="1">871</strain>
    </source>
</reference>